<dbReference type="Proteomes" id="UP000295277">
    <property type="component" value="Unassembled WGS sequence"/>
</dbReference>
<evidence type="ECO:0000313" key="1">
    <source>
        <dbReference type="EMBL" id="TCM86475.1"/>
    </source>
</evidence>
<dbReference type="EMBL" id="SLVM01000004">
    <property type="protein sequence ID" value="TCM86475.1"/>
    <property type="molecule type" value="Genomic_DNA"/>
</dbReference>
<dbReference type="OrthoDB" id="8278692at2"/>
<reference evidence="1 2" key="1">
    <citation type="submission" date="2019-03" db="EMBL/GenBank/DDBJ databases">
        <title>Genomic Encyclopedia of Type Strains, Phase IV (KMG-IV): sequencing the most valuable type-strain genomes for metagenomic binning, comparative biology and taxonomic classification.</title>
        <authorList>
            <person name="Goeker M."/>
        </authorList>
    </citation>
    <scope>NUCLEOTIDE SEQUENCE [LARGE SCALE GENOMIC DNA]</scope>
    <source>
        <strain evidence="1 2">DSM 21153</strain>
    </source>
</reference>
<dbReference type="RefSeq" id="WP_132693685.1">
    <property type="nucleotide sequence ID" value="NZ_SLVM01000004.1"/>
</dbReference>
<name>A0A4R1YZ00_9RHOB</name>
<proteinExistence type="predicted"/>
<gene>
    <name evidence="1" type="ORF">EV216_10424</name>
</gene>
<comment type="caution">
    <text evidence="1">The sequence shown here is derived from an EMBL/GenBank/DDBJ whole genome shotgun (WGS) entry which is preliminary data.</text>
</comment>
<protein>
    <submittedName>
        <fullName evidence="1">Uncharacterized protein</fullName>
    </submittedName>
</protein>
<accession>A0A4R1YZ00</accession>
<sequence length="350" mass="37277">MFPRGLRIVAGDAGVPGTVCIALSRPDADEPYSMILIREEGLAQPWGRIDVDRAIVWITSGRYAPGAAPVYVALSDEGDVYFLDEEETRDEKIPGAGIFSDDAAGRGAVQRIYAHGDQFTVIGQNGQIYRRPGPGDWRALSESGPPPDAEDDILNATCWLGLSDGTSLVGGFVYPGGGDTAAAEAALEDGDIDSFVDLMFEDERDQFGVLFRVAGAQWTRIDLPTDAVIADLHDPGKGAGVLVAAGMGTALVLREGDEVDFLDGPDGEEDYVSFAAAEGGLLVAAETSIHPCSAARIGAPLPGPDEGFGNILRIQQSDDALWAFDADDLFRLRRGAWERIEVPRAILREG</sequence>
<organism evidence="1 2">
    <name type="scientific">Rhodovulum steppense</name>
    <dbReference type="NCBI Taxonomy" id="540251"/>
    <lineage>
        <taxon>Bacteria</taxon>
        <taxon>Pseudomonadati</taxon>
        <taxon>Pseudomonadota</taxon>
        <taxon>Alphaproteobacteria</taxon>
        <taxon>Rhodobacterales</taxon>
        <taxon>Paracoccaceae</taxon>
        <taxon>Rhodovulum</taxon>
    </lineage>
</organism>
<evidence type="ECO:0000313" key="2">
    <source>
        <dbReference type="Proteomes" id="UP000295277"/>
    </source>
</evidence>
<keyword evidence="2" id="KW-1185">Reference proteome</keyword>
<dbReference type="AlphaFoldDB" id="A0A4R1YZ00"/>